<dbReference type="GO" id="GO:0005524">
    <property type="term" value="F:ATP binding"/>
    <property type="evidence" value="ECO:0007669"/>
    <property type="project" value="UniProtKB-KW"/>
</dbReference>
<dbReference type="InterPro" id="IPR023617">
    <property type="entry name" value="Tyr-tRNA-ligase_arc/euk-type"/>
</dbReference>
<keyword evidence="13" id="KW-1185">Reference proteome</keyword>
<evidence type="ECO:0000256" key="1">
    <source>
        <dbReference type="ARBA" id="ARBA00005594"/>
    </source>
</evidence>
<dbReference type="PIRSF" id="PIRSF006588">
    <property type="entry name" value="TyrRS_arch_euk"/>
    <property type="match status" value="1"/>
</dbReference>
<dbReference type="EMBL" id="DVAB01000023">
    <property type="protein sequence ID" value="HIK00346.1"/>
    <property type="molecule type" value="Genomic_DNA"/>
</dbReference>
<gene>
    <name evidence="12" type="ORF">H1016_02280</name>
</gene>
<accession>A0A832VA31</accession>
<comment type="similarity">
    <text evidence="1 11">Belongs to the class-I aminoacyl-tRNA synthetase family.</text>
</comment>
<dbReference type="NCBIfam" id="NF006330">
    <property type="entry name" value="PRK08560.1"/>
    <property type="match status" value="1"/>
</dbReference>
<dbReference type="GO" id="GO:0006437">
    <property type="term" value="P:tyrosyl-tRNA aminoacylation"/>
    <property type="evidence" value="ECO:0007669"/>
    <property type="project" value="TreeGrafter"/>
</dbReference>
<dbReference type="InterPro" id="IPR002305">
    <property type="entry name" value="aa-tRNA-synth_Ic"/>
</dbReference>
<dbReference type="InterPro" id="IPR050489">
    <property type="entry name" value="Tyr-tRNA_synthase"/>
</dbReference>
<keyword evidence="5 11" id="KW-0547">Nucleotide-binding</keyword>
<evidence type="ECO:0000256" key="9">
    <source>
        <dbReference type="ARBA" id="ARBA00033323"/>
    </source>
</evidence>
<evidence type="ECO:0000256" key="3">
    <source>
        <dbReference type="ARBA" id="ARBA00013161"/>
    </source>
</evidence>
<dbReference type="InterPro" id="IPR014729">
    <property type="entry name" value="Rossmann-like_a/b/a_fold"/>
</dbReference>
<comment type="caution">
    <text evidence="12">The sequence shown here is derived from an EMBL/GenBank/DDBJ whole genome shotgun (WGS) entry which is preliminary data.</text>
</comment>
<keyword evidence="8 11" id="KW-0030">Aminoacyl-tRNA synthetase</keyword>
<dbReference type="GO" id="GO:0005737">
    <property type="term" value="C:cytoplasm"/>
    <property type="evidence" value="ECO:0007669"/>
    <property type="project" value="TreeGrafter"/>
</dbReference>
<dbReference type="GO" id="GO:0006436">
    <property type="term" value="P:tryptophanyl-tRNA aminoacylation"/>
    <property type="evidence" value="ECO:0007669"/>
    <property type="project" value="InterPro"/>
</dbReference>
<dbReference type="SUPFAM" id="SSF52374">
    <property type="entry name" value="Nucleotidylyl transferase"/>
    <property type="match status" value="1"/>
</dbReference>
<dbReference type="AlphaFoldDB" id="A0A832VA31"/>
<dbReference type="Pfam" id="PF00579">
    <property type="entry name" value="tRNA-synt_1b"/>
    <property type="match status" value="1"/>
</dbReference>
<evidence type="ECO:0000256" key="4">
    <source>
        <dbReference type="ARBA" id="ARBA00022598"/>
    </source>
</evidence>
<evidence type="ECO:0000256" key="2">
    <source>
        <dbReference type="ARBA" id="ARBA00013160"/>
    </source>
</evidence>
<protein>
    <recommendedName>
        <fullName evidence="9">Tyrosyl-tRNA synthetase</fullName>
        <ecNumber evidence="2">6.1.1.1</ecNumber>
        <ecNumber evidence="3">6.1.1.2</ecNumber>
    </recommendedName>
</protein>
<keyword evidence="4 11" id="KW-0436">Ligase</keyword>
<sequence>MDIEKRIELITREPIEEVITQEDLRKLLQTKDKPWAYDGFEPSGLLHLGSGILRAIKIQDLLDAKLGFILWIADWFAWINNKMGGDLNLIQKAGEYMIEGWKACGVDTKKLKVLWTSDAADDKEYWKGVLEVAKQTTIQRTIRAGTIMGREEKEMLYDAQIFYPCMQAYDPFYFNADILQLGMDQRKVMVLSREIAPKLKRTPPVICAHHLLIGLQGAEAGRMTADVKMSKSVPKGTIYIHDSKKEIEEKINSAFCPEKVVEGNPLLEIWRYIVFRKFDSRTIERPQKFGGNLELQSYGELENIYKEGKLHPMDLKKGTIEALDEILAPARKHFEKGKAKELYEIVKRAEITR</sequence>
<evidence type="ECO:0000256" key="8">
    <source>
        <dbReference type="ARBA" id="ARBA00023146"/>
    </source>
</evidence>
<dbReference type="Proteomes" id="UP000646946">
    <property type="component" value="Unassembled WGS sequence"/>
</dbReference>
<dbReference type="InterPro" id="IPR002306">
    <property type="entry name" value="Trp-tRNA-ligase"/>
</dbReference>
<dbReference type="GO" id="GO:0004830">
    <property type="term" value="F:tryptophan-tRNA ligase activity"/>
    <property type="evidence" value="ECO:0007669"/>
    <property type="project" value="UniProtKB-EC"/>
</dbReference>
<evidence type="ECO:0000256" key="10">
    <source>
        <dbReference type="ARBA" id="ARBA00048248"/>
    </source>
</evidence>
<evidence type="ECO:0000256" key="11">
    <source>
        <dbReference type="RuleBase" id="RU363036"/>
    </source>
</evidence>
<name>A0A832VA31_9ARCH</name>
<proteinExistence type="inferred from homology"/>
<evidence type="ECO:0000256" key="6">
    <source>
        <dbReference type="ARBA" id="ARBA00022840"/>
    </source>
</evidence>
<evidence type="ECO:0000313" key="12">
    <source>
        <dbReference type="EMBL" id="HIK00346.1"/>
    </source>
</evidence>
<dbReference type="Gene3D" id="3.40.50.620">
    <property type="entry name" value="HUPs"/>
    <property type="match status" value="2"/>
</dbReference>
<evidence type="ECO:0000256" key="5">
    <source>
        <dbReference type="ARBA" id="ARBA00022741"/>
    </source>
</evidence>
<reference evidence="12 13" key="1">
    <citation type="journal article" name="Nat. Commun.">
        <title>Undinarchaeota illuminate DPANN phylogeny and the impact of gene transfer on archaeal evolution.</title>
        <authorList>
            <person name="Dombrowski N."/>
            <person name="Williams T.A."/>
            <person name="Sun J."/>
            <person name="Woodcroft B.J."/>
            <person name="Lee J.H."/>
            <person name="Minh B.Q."/>
            <person name="Rinke C."/>
            <person name="Spang A."/>
        </authorList>
    </citation>
    <scope>NUCLEOTIDE SEQUENCE [LARGE SCALE GENOMIC DNA]</scope>
    <source>
        <strain evidence="12">MAG_bin1129</strain>
    </source>
</reference>
<evidence type="ECO:0000256" key="7">
    <source>
        <dbReference type="ARBA" id="ARBA00022917"/>
    </source>
</evidence>
<dbReference type="PANTHER" id="PTHR46264:SF4">
    <property type="entry name" value="TYROSINE--TRNA LIGASE, CYTOPLASMIC"/>
    <property type="match status" value="1"/>
</dbReference>
<evidence type="ECO:0000313" key="13">
    <source>
        <dbReference type="Proteomes" id="UP000646946"/>
    </source>
</evidence>
<organism evidence="12 13">
    <name type="scientific">Candidatus Naiadarchaeum limnaeum</name>
    <dbReference type="NCBI Taxonomy" id="2756139"/>
    <lineage>
        <taxon>Archaea</taxon>
        <taxon>Candidatus Undinarchaeota</taxon>
        <taxon>Candidatus Undinarchaeia</taxon>
        <taxon>Candidatus Naiadarchaeales</taxon>
        <taxon>Candidatus Naiadarchaeaceae</taxon>
        <taxon>Candidatus Naiadarchaeum</taxon>
    </lineage>
</organism>
<dbReference type="PRINTS" id="PR01039">
    <property type="entry name" value="TRNASYNTHTRP"/>
</dbReference>
<dbReference type="PANTHER" id="PTHR46264">
    <property type="entry name" value="TYROSINE-TRNA LIGASE"/>
    <property type="match status" value="1"/>
</dbReference>
<keyword evidence="7 11" id="KW-0648">Protein biosynthesis</keyword>
<dbReference type="EC" id="6.1.1.2" evidence="3"/>
<comment type="catalytic activity">
    <reaction evidence="10">
        <text>tRNA(Tyr) + L-tyrosine + ATP = L-tyrosyl-tRNA(Tyr) + AMP + diphosphate + H(+)</text>
        <dbReference type="Rhea" id="RHEA:10220"/>
        <dbReference type="Rhea" id="RHEA-COMP:9706"/>
        <dbReference type="Rhea" id="RHEA-COMP:9707"/>
        <dbReference type="ChEBI" id="CHEBI:15378"/>
        <dbReference type="ChEBI" id="CHEBI:30616"/>
        <dbReference type="ChEBI" id="CHEBI:33019"/>
        <dbReference type="ChEBI" id="CHEBI:58315"/>
        <dbReference type="ChEBI" id="CHEBI:78442"/>
        <dbReference type="ChEBI" id="CHEBI:78536"/>
        <dbReference type="ChEBI" id="CHEBI:456215"/>
        <dbReference type="EC" id="6.1.1.1"/>
    </reaction>
</comment>
<dbReference type="GO" id="GO:0004831">
    <property type="term" value="F:tyrosine-tRNA ligase activity"/>
    <property type="evidence" value="ECO:0007669"/>
    <property type="project" value="UniProtKB-EC"/>
</dbReference>
<dbReference type="EC" id="6.1.1.1" evidence="2"/>
<keyword evidence="6 11" id="KW-0067">ATP-binding</keyword>